<dbReference type="GO" id="GO:0019205">
    <property type="term" value="F:nucleobase-containing compound kinase activity"/>
    <property type="evidence" value="ECO:0007669"/>
    <property type="project" value="InterPro"/>
</dbReference>
<dbReference type="GO" id="GO:0006139">
    <property type="term" value="P:nucleobase-containing compound metabolic process"/>
    <property type="evidence" value="ECO:0007669"/>
    <property type="project" value="InterPro"/>
</dbReference>
<gene>
    <name evidence="6" type="ORF">PhCBS80983_g04057</name>
</gene>
<accession>A0A507E069</accession>
<dbReference type="STRING" id="109895.A0A507E069"/>
<dbReference type="Gene3D" id="1.20.890.10">
    <property type="entry name" value="cAMP-dependent protein kinase regulatory subunit, dimerization-anchoring domain"/>
    <property type="match status" value="1"/>
</dbReference>
<feature type="compositionally biased region" description="Pro residues" evidence="4">
    <location>
        <begin position="1594"/>
        <end position="1605"/>
    </location>
</feature>
<dbReference type="Pfam" id="PF00406">
    <property type="entry name" value="ADK"/>
    <property type="match status" value="2"/>
</dbReference>
<organism evidence="6 7">
    <name type="scientific">Powellomyces hirtus</name>
    <dbReference type="NCBI Taxonomy" id="109895"/>
    <lineage>
        <taxon>Eukaryota</taxon>
        <taxon>Fungi</taxon>
        <taxon>Fungi incertae sedis</taxon>
        <taxon>Chytridiomycota</taxon>
        <taxon>Chytridiomycota incertae sedis</taxon>
        <taxon>Chytridiomycetes</taxon>
        <taxon>Spizellomycetales</taxon>
        <taxon>Powellomycetaceae</taxon>
        <taxon>Powellomyces</taxon>
    </lineage>
</organism>
<feature type="domain" description="AAA+ ATPase" evidence="5">
    <location>
        <begin position="470"/>
        <end position="610"/>
    </location>
</feature>
<keyword evidence="2" id="KW-0547">Nucleotide-binding</keyword>
<feature type="compositionally biased region" description="Low complexity" evidence="4">
    <location>
        <begin position="7"/>
        <end position="16"/>
    </location>
</feature>
<protein>
    <submittedName>
        <fullName evidence="6">Adenylate kinase</fullName>
    </submittedName>
</protein>
<evidence type="ECO:0000256" key="4">
    <source>
        <dbReference type="SAM" id="MobiDB-lite"/>
    </source>
</evidence>
<dbReference type="SUPFAM" id="SSF52540">
    <property type="entry name" value="P-loop containing nucleoside triphosphate hydrolases"/>
    <property type="match status" value="4"/>
</dbReference>
<feature type="region of interest" description="Disordered" evidence="4">
    <location>
        <begin position="1"/>
        <end position="45"/>
    </location>
</feature>
<sequence length="1635" mass="177820">MATTNKPAPVAASSPPSTLPPPPPASTNANSPSPSPSPSPSIPMSRTERPCYIVLGKPGVGQTTVATNLAAAVNARLVSPEAVLKEIVEDDGRPEHPEIMQILSTGAEIPTKKIMQLLLNAVRDQDTLFRGYVLDGLPSGLLPTAPSSPHSTSTDPTSDDITLLHSILTENQPYFTPYLIDLSLSDDDLIRRRAGQWCDTETGILYPGAQVVFSRKRRAEGHGDEGAHDDDDGEEQSHDDGEDGEDEDEEEGEDEEESGSEAGSGSDASEDEEKKRKGKKKKKEVQVSLINKVEWPLISMDILNRLVKRPEDSPEHVTHLLASYPTTALAHLLSTHFRDAAAHRIIPLDASQHPDILLPSLVARLDSLGVGLRVVPPKKIDAPDPAPANLADALRYFATAQLEDEEPARELGVWKNYDPVEAKDGKLVKVDSFDHCVCYKGKLYFQSTPATHSLFLSNPLPYLLTLPHTPPLSISILGGPTSGKTTLSKLLAQTYALTRVSLDDVLDTWDEDGGSATVYGDEFPEIRHLCQRGLDVPPDVAARLVKAIVRHVSDTRKESGNGWILDGFPRTAEQAQALRAVGLVPAHTVHLQNDASDDKIRTRALLPRFFDARSTAFHDSVTETIRLLTTPVDEHQQQQQQAASAGGTSAAETGKEPPISATTLIHVDATLTPAAAMCAVQGVVDPFFDKAEALSHKQLAALPATIPFGATKDYCPVALHDYGVLIKGDNAHVAQYKGQYYHFSAPECLTTFISEPTTYAAVGDTSSSSNRIRIPPPRIVIVGCSGSGKTTLSNALCAATAAATAAAAAEPSSGIKITHLVWEDVVRAWKDRNDKRAEKIELDGEGEDELGEEDVVRVFRELVQGDPTNHTGFILENFPAPKSHMDALLSAHLHPDAVIHLVVESETAVTRIARVWRKAGKMTLRLRSSEDDAEDGEDGEEPVEDLDPIVEAVERGMAHAADLVEAAAAAAAPIPVLQVDANGPLRAVVAAVRRVVAPYLENRASLFSTAYPITKKEATRMLDLGTKSLSAFRKFCPVTLATTRYLTKASVGTLPVLSGDHIYYLKDKSTQKTFLSNPHHFLHLPGPPPVIRPQICILGGPKSGATTLARALAAQLDTVYLDLPLVLQTIVDGGEVALGLYDELKTVLDRGEAVSDELAARAVRCVTARAACVEKGWILDGWPLTHHQAQLLESLGVQPHEIFQLSIPTSEVLQRTAADKDLDIANSTPSLNHAPLQLLRLHSYTTHITATQMFYTTTYGNWHSAPAYPSRWAAKHHTLARIHASIAHRQAYLGALLANTPAPIANVGTDMHHVATHMGRVGEYCPVRLTDHAELVVGGHGMTYMAEYKGAYYRCAGEQEFATFGADPERYVENGRPLPNPLPIRRSPSDIKSLFPAQLELRGYCPVTYALAAAATTTPTFAAIVPGLPHLLAEYDSKLYTFASEPHLHEFMKTPWRFAHLTLPHKLPPRTAPVTVTALPMVGYLEQAVATRITEALVEVGKARPKFPYKGLGESAVEYLALWLKAHNPHAKDWTRKAYLKRLDHFTDKCSLIGYLHTASGMNTNTNTTHHHQQHHHHHPSQPNSHNPLAPLSRMPPPPPPPPYITPDDRDPAFDRRMGEFVALRPADPRVQGAL</sequence>
<dbReference type="PANTHER" id="PTHR23359">
    <property type="entry name" value="NUCLEOTIDE KINASE"/>
    <property type="match status" value="1"/>
</dbReference>
<feature type="region of interest" description="Disordered" evidence="4">
    <location>
        <begin position="217"/>
        <end position="283"/>
    </location>
</feature>
<evidence type="ECO:0000259" key="5">
    <source>
        <dbReference type="SMART" id="SM00382"/>
    </source>
</evidence>
<feature type="compositionally biased region" description="Low complexity" evidence="4">
    <location>
        <begin position="637"/>
        <end position="651"/>
    </location>
</feature>
<evidence type="ECO:0000256" key="1">
    <source>
        <dbReference type="ARBA" id="ARBA00022679"/>
    </source>
</evidence>
<feature type="compositionally biased region" description="Basic residues" evidence="4">
    <location>
        <begin position="1569"/>
        <end position="1580"/>
    </location>
</feature>
<comment type="caution">
    <text evidence="6">The sequence shown here is derived from an EMBL/GenBank/DDBJ whole genome shotgun (WGS) entry which is preliminary data.</text>
</comment>
<keyword evidence="7" id="KW-1185">Reference proteome</keyword>
<dbReference type="InterPro" id="IPR000850">
    <property type="entry name" value="Adenylat/UMP-CMP_kin"/>
</dbReference>
<keyword evidence="3 6" id="KW-0418">Kinase</keyword>
<keyword evidence="1" id="KW-0808">Transferase</keyword>
<dbReference type="EMBL" id="QEAQ01000058">
    <property type="protein sequence ID" value="TPX57121.1"/>
    <property type="molecule type" value="Genomic_DNA"/>
</dbReference>
<dbReference type="PROSITE" id="PS00113">
    <property type="entry name" value="ADENYLATE_KINASE"/>
    <property type="match status" value="1"/>
</dbReference>
<proteinExistence type="predicted"/>
<dbReference type="SMART" id="SM00382">
    <property type="entry name" value="AAA"/>
    <property type="match status" value="3"/>
</dbReference>
<feature type="region of interest" description="Disordered" evidence="4">
    <location>
        <begin position="633"/>
        <end position="656"/>
    </location>
</feature>
<feature type="domain" description="AAA+ ATPase" evidence="5">
    <location>
        <begin position="48"/>
        <end position="351"/>
    </location>
</feature>
<dbReference type="Proteomes" id="UP000318582">
    <property type="component" value="Unassembled WGS sequence"/>
</dbReference>
<evidence type="ECO:0000313" key="7">
    <source>
        <dbReference type="Proteomes" id="UP000318582"/>
    </source>
</evidence>
<evidence type="ECO:0000256" key="3">
    <source>
        <dbReference type="ARBA" id="ARBA00022777"/>
    </source>
</evidence>
<feature type="domain" description="AAA+ ATPase" evidence="5">
    <location>
        <begin position="775"/>
        <end position="913"/>
    </location>
</feature>
<evidence type="ECO:0000313" key="6">
    <source>
        <dbReference type="EMBL" id="TPX57121.1"/>
    </source>
</evidence>
<dbReference type="InterPro" id="IPR003593">
    <property type="entry name" value="AAA+_ATPase"/>
</dbReference>
<feature type="compositionally biased region" description="Acidic residues" evidence="4">
    <location>
        <begin position="240"/>
        <end position="259"/>
    </location>
</feature>
<dbReference type="Gene3D" id="3.40.50.300">
    <property type="entry name" value="P-loop containing nucleotide triphosphate hydrolases"/>
    <property type="match status" value="4"/>
</dbReference>
<reference evidence="6 7" key="1">
    <citation type="journal article" date="2019" name="Sci. Rep.">
        <title>Comparative genomics of chytrid fungi reveal insights into the obligate biotrophic and pathogenic lifestyle of Synchytrium endobioticum.</title>
        <authorList>
            <person name="van de Vossenberg B.T.L.H."/>
            <person name="Warris S."/>
            <person name="Nguyen H.D.T."/>
            <person name="van Gent-Pelzer M.P.E."/>
            <person name="Joly D.L."/>
            <person name="van de Geest H.C."/>
            <person name="Bonants P.J.M."/>
            <person name="Smith D.S."/>
            <person name="Levesque C.A."/>
            <person name="van der Lee T.A.J."/>
        </authorList>
    </citation>
    <scope>NUCLEOTIDE SEQUENCE [LARGE SCALE GENOMIC DNA]</scope>
    <source>
        <strain evidence="6 7">CBS 809.83</strain>
    </source>
</reference>
<dbReference type="InterPro" id="IPR027417">
    <property type="entry name" value="P-loop_NTPase"/>
</dbReference>
<dbReference type="PRINTS" id="PR00094">
    <property type="entry name" value="ADENYLTKNASE"/>
</dbReference>
<dbReference type="InterPro" id="IPR033690">
    <property type="entry name" value="Adenylat_kinase_CS"/>
</dbReference>
<evidence type="ECO:0000256" key="2">
    <source>
        <dbReference type="ARBA" id="ARBA00022741"/>
    </source>
</evidence>
<feature type="region of interest" description="Disordered" evidence="4">
    <location>
        <begin position="1563"/>
        <end position="1635"/>
    </location>
</feature>
<name>A0A507E069_9FUNG</name>
<dbReference type="GO" id="GO:0005524">
    <property type="term" value="F:ATP binding"/>
    <property type="evidence" value="ECO:0007669"/>
    <property type="project" value="InterPro"/>
</dbReference>
<feature type="compositionally biased region" description="Basic and acidic residues" evidence="4">
    <location>
        <begin position="1607"/>
        <end position="1619"/>
    </location>
</feature>